<dbReference type="RefSeq" id="WP_154447151.1">
    <property type="nucleotide sequence ID" value="NZ_WIND01000011.1"/>
</dbReference>
<dbReference type="PANTHER" id="PTHR34388">
    <property type="entry name" value="DNA POLYMERASE III SUBUNIT DELTA"/>
    <property type="match status" value="1"/>
</dbReference>
<evidence type="ECO:0000256" key="6">
    <source>
        <dbReference type="ARBA" id="ARBA00034754"/>
    </source>
</evidence>
<keyword evidence="5" id="KW-0239">DNA-directed DNA polymerase</keyword>
<protein>
    <recommendedName>
        <fullName evidence="1">DNA-directed DNA polymerase</fullName>
        <ecNumber evidence="1">2.7.7.7</ecNumber>
    </recommendedName>
</protein>
<gene>
    <name evidence="8" type="ORF">GE300_13730</name>
</gene>
<dbReference type="GO" id="GO:0009360">
    <property type="term" value="C:DNA polymerase III complex"/>
    <property type="evidence" value="ECO:0007669"/>
    <property type="project" value="TreeGrafter"/>
</dbReference>
<dbReference type="GO" id="GO:0006261">
    <property type="term" value="P:DNA-templated DNA replication"/>
    <property type="evidence" value="ECO:0007669"/>
    <property type="project" value="TreeGrafter"/>
</dbReference>
<evidence type="ECO:0000256" key="1">
    <source>
        <dbReference type="ARBA" id="ARBA00012417"/>
    </source>
</evidence>
<comment type="similarity">
    <text evidence="6">Belongs to the DNA polymerase HolA subunit family.</text>
</comment>
<dbReference type="InterPro" id="IPR005790">
    <property type="entry name" value="DNA_polIII_delta"/>
</dbReference>
<name>A0A6L5Z256_9RHOB</name>
<dbReference type="PANTHER" id="PTHR34388:SF1">
    <property type="entry name" value="DNA POLYMERASE III SUBUNIT DELTA"/>
    <property type="match status" value="1"/>
</dbReference>
<evidence type="ECO:0000256" key="7">
    <source>
        <dbReference type="ARBA" id="ARBA00049244"/>
    </source>
</evidence>
<dbReference type="EMBL" id="WIND01000011">
    <property type="protein sequence ID" value="MSU90661.1"/>
    <property type="molecule type" value="Genomic_DNA"/>
</dbReference>
<dbReference type="NCBIfam" id="TIGR01128">
    <property type="entry name" value="holA"/>
    <property type="match status" value="1"/>
</dbReference>
<evidence type="ECO:0000313" key="9">
    <source>
        <dbReference type="Proteomes" id="UP000474957"/>
    </source>
</evidence>
<keyword evidence="3" id="KW-0548">Nucleotidyltransferase</keyword>
<reference evidence="8 9" key="1">
    <citation type="submission" date="2019-10" db="EMBL/GenBank/DDBJ databases">
        <title>Cognatihalovulum marinum gen. nov. sp. nov., a new member of the family Rhodobacteraceae isolated from deep seawater of the Northwest Indian Ocean.</title>
        <authorList>
            <person name="Ruan C."/>
            <person name="Wang J."/>
            <person name="Zheng X."/>
            <person name="Song L."/>
            <person name="Zhu Y."/>
            <person name="Huang Y."/>
            <person name="Lu Z."/>
            <person name="Du W."/>
            <person name="Huang L."/>
            <person name="Dai X."/>
        </authorList>
    </citation>
    <scope>NUCLEOTIDE SEQUENCE [LARGE SCALE GENOMIC DNA]</scope>
    <source>
        <strain evidence="8 9">2CG4</strain>
    </source>
</reference>
<dbReference type="AlphaFoldDB" id="A0A6L5Z256"/>
<dbReference type="SUPFAM" id="SSF48019">
    <property type="entry name" value="post-AAA+ oligomerization domain-like"/>
    <property type="match status" value="1"/>
</dbReference>
<keyword evidence="2" id="KW-0808">Transferase</keyword>
<evidence type="ECO:0000256" key="2">
    <source>
        <dbReference type="ARBA" id="ARBA00022679"/>
    </source>
</evidence>
<dbReference type="EC" id="2.7.7.7" evidence="1"/>
<comment type="caution">
    <text evidence="8">The sequence shown here is derived from an EMBL/GenBank/DDBJ whole genome shotgun (WGS) entry which is preliminary data.</text>
</comment>
<dbReference type="Gene3D" id="3.40.50.300">
    <property type="entry name" value="P-loop containing nucleotide triphosphate hydrolases"/>
    <property type="match status" value="1"/>
</dbReference>
<proteinExistence type="inferred from homology"/>
<organism evidence="8 9">
    <name type="scientific">Halovulum marinum</name>
    <dbReference type="NCBI Taxonomy" id="2662447"/>
    <lineage>
        <taxon>Bacteria</taxon>
        <taxon>Pseudomonadati</taxon>
        <taxon>Pseudomonadota</taxon>
        <taxon>Alphaproteobacteria</taxon>
        <taxon>Rhodobacterales</taxon>
        <taxon>Paracoccaceae</taxon>
        <taxon>Halovulum</taxon>
    </lineage>
</organism>
<evidence type="ECO:0000256" key="5">
    <source>
        <dbReference type="ARBA" id="ARBA00022932"/>
    </source>
</evidence>
<dbReference type="Proteomes" id="UP000474957">
    <property type="component" value="Unassembled WGS sequence"/>
</dbReference>
<accession>A0A6L5Z256</accession>
<dbReference type="GO" id="GO:0003887">
    <property type="term" value="F:DNA-directed DNA polymerase activity"/>
    <property type="evidence" value="ECO:0007669"/>
    <property type="project" value="UniProtKB-KW"/>
</dbReference>
<dbReference type="GO" id="GO:0003677">
    <property type="term" value="F:DNA binding"/>
    <property type="evidence" value="ECO:0007669"/>
    <property type="project" value="InterPro"/>
</dbReference>
<dbReference type="Gene3D" id="1.20.272.10">
    <property type="match status" value="1"/>
</dbReference>
<sequence>MKLSPRDATRFIARPDPGRAGILFYGPDAMRIALKREDLVAALVGPRAAEEMRLTRLPGGDLRRDPAALADAVKARGFFPGQRAVLVDDATDAAAPAVAAALDDWAEGDAFVVVTAGQLKPSSALRKYFETSRTALAAPVYTDPPGRNEIEATLQKAGLSAVSPEAMRDLTDLANALDPGDFRQTVEKLALYMHGSGQDATPADVAAIAPATTDTAVDAVVGQCADGAVPALAQSMPRLAGQSIQPVAVCIALQRHFRQLHAAAAHPQGPEQGLTRMRPPVFGPRREQMLRQVRAWDRQKLEEMLAQIMDTDLALRSARPVPHWALVERLMMRIAMNRPK</sequence>
<keyword evidence="9" id="KW-1185">Reference proteome</keyword>
<evidence type="ECO:0000256" key="3">
    <source>
        <dbReference type="ARBA" id="ARBA00022695"/>
    </source>
</evidence>
<dbReference type="InterPro" id="IPR008921">
    <property type="entry name" value="DNA_pol3_clamp-load_cplx_C"/>
</dbReference>
<keyword evidence="4" id="KW-0235">DNA replication</keyword>
<dbReference type="InterPro" id="IPR027417">
    <property type="entry name" value="P-loop_NTPase"/>
</dbReference>
<evidence type="ECO:0000256" key="4">
    <source>
        <dbReference type="ARBA" id="ARBA00022705"/>
    </source>
</evidence>
<comment type="catalytic activity">
    <reaction evidence="7">
        <text>DNA(n) + a 2'-deoxyribonucleoside 5'-triphosphate = DNA(n+1) + diphosphate</text>
        <dbReference type="Rhea" id="RHEA:22508"/>
        <dbReference type="Rhea" id="RHEA-COMP:17339"/>
        <dbReference type="Rhea" id="RHEA-COMP:17340"/>
        <dbReference type="ChEBI" id="CHEBI:33019"/>
        <dbReference type="ChEBI" id="CHEBI:61560"/>
        <dbReference type="ChEBI" id="CHEBI:173112"/>
        <dbReference type="EC" id="2.7.7.7"/>
    </reaction>
</comment>
<evidence type="ECO:0000313" key="8">
    <source>
        <dbReference type="EMBL" id="MSU90661.1"/>
    </source>
</evidence>